<dbReference type="Pfam" id="PF00010">
    <property type="entry name" value="HLH"/>
    <property type="match status" value="1"/>
</dbReference>
<accession>A0A8S3Z8Q8</accession>
<name>A0A8S3Z8Q8_9EUPU</name>
<keyword evidence="8" id="KW-0539">Nucleus</keyword>
<keyword evidence="4" id="KW-0744">Spermatogenesis</keyword>
<evidence type="ECO:0000313" key="10">
    <source>
        <dbReference type="EMBL" id="CAG5125947.1"/>
    </source>
</evidence>
<keyword evidence="11" id="KW-1185">Reference proteome</keyword>
<evidence type="ECO:0000313" key="11">
    <source>
        <dbReference type="Proteomes" id="UP000678393"/>
    </source>
</evidence>
<dbReference type="AlphaFoldDB" id="A0A8S3Z8Q8"/>
<evidence type="ECO:0000256" key="2">
    <source>
        <dbReference type="ARBA" id="ARBA00022473"/>
    </source>
</evidence>
<evidence type="ECO:0000256" key="3">
    <source>
        <dbReference type="ARBA" id="ARBA00022782"/>
    </source>
</evidence>
<gene>
    <name evidence="10" type="ORF">CUNI_LOCUS11505</name>
</gene>
<dbReference type="Gene3D" id="4.10.280.10">
    <property type="entry name" value="Helix-loop-helix DNA-binding domain"/>
    <property type="match status" value="1"/>
</dbReference>
<evidence type="ECO:0000256" key="5">
    <source>
        <dbReference type="ARBA" id="ARBA00023015"/>
    </source>
</evidence>
<evidence type="ECO:0000256" key="4">
    <source>
        <dbReference type="ARBA" id="ARBA00022871"/>
    </source>
</evidence>
<dbReference type="InterPro" id="IPR011598">
    <property type="entry name" value="bHLH_dom"/>
</dbReference>
<dbReference type="Proteomes" id="UP000678393">
    <property type="component" value="Unassembled WGS sequence"/>
</dbReference>
<comment type="subcellular location">
    <subcellularLocation>
        <location evidence="1">Nucleus</location>
    </subcellularLocation>
</comment>
<dbReference type="PANTHER" id="PTHR15402">
    <property type="entry name" value="TRANSCRIPTION FACTOR-LIKE 5 PROTEIN"/>
    <property type="match status" value="1"/>
</dbReference>
<comment type="caution">
    <text evidence="10">The sequence shown here is derived from an EMBL/GenBank/DDBJ whole genome shotgun (WGS) entry which is preliminary data.</text>
</comment>
<feature type="non-terminal residue" evidence="10">
    <location>
        <position position="494"/>
    </location>
</feature>
<dbReference type="GO" id="GO:0007283">
    <property type="term" value="P:spermatogenesis"/>
    <property type="evidence" value="ECO:0007669"/>
    <property type="project" value="UniProtKB-KW"/>
</dbReference>
<keyword evidence="6" id="KW-0238">DNA-binding</keyword>
<dbReference type="OrthoDB" id="9948648at2759"/>
<evidence type="ECO:0000256" key="8">
    <source>
        <dbReference type="ARBA" id="ARBA00023242"/>
    </source>
</evidence>
<dbReference type="PROSITE" id="PS50888">
    <property type="entry name" value="BHLH"/>
    <property type="match status" value="1"/>
</dbReference>
<proteinExistence type="predicted"/>
<evidence type="ECO:0000259" key="9">
    <source>
        <dbReference type="PROSITE" id="PS50888"/>
    </source>
</evidence>
<dbReference type="PANTHER" id="PTHR15402:SF4">
    <property type="entry name" value="SPERMATOGENESIS- AND OOGENESIS-SPECIFIC BASIC HELIX-LOOP-HELIX-CONTAINING PROTEIN 1"/>
    <property type="match status" value="1"/>
</dbReference>
<keyword evidence="2" id="KW-0217">Developmental protein</keyword>
<sequence>YCSKKASSTYFIAVTDKQSDVDLCLHGFDDVYMEPIPKNTISQKYQKMKFVPLPELPATMRDTVNTPESTISLESVRTAEYSQSSTCDSGSSGMDIQDISISDLKSTLSVPLCSKSPFLSEGTETEGGKSPLMDPLSPNWCRVEHASKEKQRRERIKDSCDQLRVLLPYVKGRKTDMASILEMTVDYLKIVNAALPQDFQSQVIEIMSNGNPTLEVRLGEVEKASTVNKKVTRRKISDLDLSPLEKKQQLFQCDTPEIMENHRSIHFICRHEIGDQFLSLPYFPPKNSSSKLKRPHMALVSTTGEVNSPSVIYLPTGNITPIKETKKESILGEVTNQSHHFTDNQFSHLFTEADIPGNHMFPPGSITSDMFPYQSHTQMNMNTQLARVSASDRGDLTAYGGIYFDGAFCHYYPQLQDSSSSSSYFGPGGTNEYVNPNAVLPMTSYVPRPAAFTSARKYERTSAEFERYGTVDPKSDIYNNNNCNVTGLKPSNNT</sequence>
<organism evidence="10 11">
    <name type="scientific">Candidula unifasciata</name>
    <dbReference type="NCBI Taxonomy" id="100452"/>
    <lineage>
        <taxon>Eukaryota</taxon>
        <taxon>Metazoa</taxon>
        <taxon>Spiralia</taxon>
        <taxon>Lophotrochozoa</taxon>
        <taxon>Mollusca</taxon>
        <taxon>Gastropoda</taxon>
        <taxon>Heterobranchia</taxon>
        <taxon>Euthyneura</taxon>
        <taxon>Panpulmonata</taxon>
        <taxon>Eupulmonata</taxon>
        <taxon>Stylommatophora</taxon>
        <taxon>Helicina</taxon>
        <taxon>Helicoidea</taxon>
        <taxon>Geomitridae</taxon>
        <taxon>Candidula</taxon>
    </lineage>
</organism>
<keyword evidence="7" id="KW-0804">Transcription</keyword>
<reference evidence="10" key="1">
    <citation type="submission" date="2021-04" db="EMBL/GenBank/DDBJ databases">
        <authorList>
            <consortium name="Molecular Ecology Group"/>
        </authorList>
    </citation>
    <scope>NUCLEOTIDE SEQUENCE</scope>
</reference>
<dbReference type="GO" id="GO:0030154">
    <property type="term" value="P:cell differentiation"/>
    <property type="evidence" value="ECO:0007669"/>
    <property type="project" value="UniProtKB-KW"/>
</dbReference>
<keyword evidence="5" id="KW-0805">Transcription regulation</keyword>
<evidence type="ECO:0000256" key="1">
    <source>
        <dbReference type="ARBA" id="ARBA00004123"/>
    </source>
</evidence>
<dbReference type="SMART" id="SM00353">
    <property type="entry name" value="HLH"/>
    <property type="match status" value="1"/>
</dbReference>
<protein>
    <recommendedName>
        <fullName evidence="9">BHLH domain-containing protein</fullName>
    </recommendedName>
</protein>
<dbReference type="InterPro" id="IPR039583">
    <property type="entry name" value="TCFL5/SOLH1/2"/>
</dbReference>
<dbReference type="InterPro" id="IPR036638">
    <property type="entry name" value="HLH_DNA-bd_sf"/>
</dbReference>
<dbReference type="GO" id="GO:0000981">
    <property type="term" value="F:DNA-binding transcription factor activity, RNA polymerase II-specific"/>
    <property type="evidence" value="ECO:0007669"/>
    <property type="project" value="TreeGrafter"/>
</dbReference>
<dbReference type="SUPFAM" id="SSF47459">
    <property type="entry name" value="HLH, helix-loop-helix DNA-binding domain"/>
    <property type="match status" value="1"/>
</dbReference>
<dbReference type="CDD" id="cd18908">
    <property type="entry name" value="bHLH_SOHLH1_2"/>
    <property type="match status" value="1"/>
</dbReference>
<dbReference type="GO" id="GO:0046983">
    <property type="term" value="F:protein dimerization activity"/>
    <property type="evidence" value="ECO:0007669"/>
    <property type="project" value="InterPro"/>
</dbReference>
<evidence type="ECO:0000256" key="6">
    <source>
        <dbReference type="ARBA" id="ARBA00023125"/>
    </source>
</evidence>
<keyword evidence="3" id="KW-0221">Differentiation</keyword>
<evidence type="ECO:0000256" key="7">
    <source>
        <dbReference type="ARBA" id="ARBA00023163"/>
    </source>
</evidence>
<dbReference type="EMBL" id="CAJHNH020002212">
    <property type="protein sequence ID" value="CAG5125947.1"/>
    <property type="molecule type" value="Genomic_DNA"/>
</dbReference>
<dbReference type="GO" id="GO:0000978">
    <property type="term" value="F:RNA polymerase II cis-regulatory region sequence-specific DNA binding"/>
    <property type="evidence" value="ECO:0007669"/>
    <property type="project" value="TreeGrafter"/>
</dbReference>
<dbReference type="GO" id="GO:0005634">
    <property type="term" value="C:nucleus"/>
    <property type="evidence" value="ECO:0007669"/>
    <property type="project" value="UniProtKB-SubCell"/>
</dbReference>
<feature type="domain" description="BHLH" evidence="9">
    <location>
        <begin position="140"/>
        <end position="191"/>
    </location>
</feature>